<keyword evidence="2" id="KW-1185">Reference proteome</keyword>
<dbReference type="Proteomes" id="UP000054279">
    <property type="component" value="Unassembled WGS sequence"/>
</dbReference>
<protein>
    <submittedName>
        <fullName evidence="1">Uncharacterized protein</fullName>
    </submittedName>
</protein>
<dbReference type="EMBL" id="KN837189">
    <property type="protein sequence ID" value="KIJ35436.1"/>
    <property type="molecule type" value="Genomic_DNA"/>
</dbReference>
<evidence type="ECO:0000313" key="2">
    <source>
        <dbReference type="Proteomes" id="UP000054279"/>
    </source>
</evidence>
<evidence type="ECO:0000313" key="1">
    <source>
        <dbReference type="EMBL" id="KIJ35436.1"/>
    </source>
</evidence>
<dbReference type="HOGENOM" id="CLU_869246_0_0_1"/>
<dbReference type="OrthoDB" id="2800221at2759"/>
<organism evidence="1 2">
    <name type="scientific">Sphaerobolus stellatus (strain SS14)</name>
    <dbReference type="NCBI Taxonomy" id="990650"/>
    <lineage>
        <taxon>Eukaryota</taxon>
        <taxon>Fungi</taxon>
        <taxon>Dikarya</taxon>
        <taxon>Basidiomycota</taxon>
        <taxon>Agaricomycotina</taxon>
        <taxon>Agaricomycetes</taxon>
        <taxon>Phallomycetidae</taxon>
        <taxon>Geastrales</taxon>
        <taxon>Sphaerobolaceae</taxon>
        <taxon>Sphaerobolus</taxon>
    </lineage>
</organism>
<accession>A0A0C9VDI4</accession>
<dbReference type="AlphaFoldDB" id="A0A0C9VDI4"/>
<gene>
    <name evidence="1" type="ORF">M422DRAFT_262397</name>
</gene>
<name>A0A0C9VDI4_SPHS4</name>
<proteinExistence type="predicted"/>
<reference evidence="1 2" key="1">
    <citation type="submission" date="2014-06" db="EMBL/GenBank/DDBJ databases">
        <title>Evolutionary Origins and Diversification of the Mycorrhizal Mutualists.</title>
        <authorList>
            <consortium name="DOE Joint Genome Institute"/>
            <consortium name="Mycorrhizal Genomics Consortium"/>
            <person name="Kohler A."/>
            <person name="Kuo A."/>
            <person name="Nagy L.G."/>
            <person name="Floudas D."/>
            <person name="Copeland A."/>
            <person name="Barry K.W."/>
            <person name="Cichocki N."/>
            <person name="Veneault-Fourrey C."/>
            <person name="LaButti K."/>
            <person name="Lindquist E.A."/>
            <person name="Lipzen A."/>
            <person name="Lundell T."/>
            <person name="Morin E."/>
            <person name="Murat C."/>
            <person name="Riley R."/>
            <person name="Ohm R."/>
            <person name="Sun H."/>
            <person name="Tunlid A."/>
            <person name="Henrissat B."/>
            <person name="Grigoriev I.V."/>
            <person name="Hibbett D.S."/>
            <person name="Martin F."/>
        </authorList>
    </citation>
    <scope>NUCLEOTIDE SEQUENCE [LARGE SCALE GENOMIC DNA]</scope>
    <source>
        <strain evidence="1 2">SS14</strain>
    </source>
</reference>
<sequence>MDHTDDDYALNIANHEIQSVIEGIQVRLNNPNASVKVERVILRNKWRDEIRRPLIVLLEKSVLSPTMDSFSLFIQGHGPVTAMYLARLATSRLQSPPSAPRKWIELFWLADNSWAGPPGILTSDYTIIKLRRAISSTLVKFSVISDIALITPLVLNRAYPQHQIEVHIPLRFNLHTLSPKKLGAIHPFDQWAVGSVVRATNQPILTLCRAMIFTPTETARGSQSKDVFLAGDVQKLDFTLLDMRIQGGCQLVQAHSKMLISMHCNPCRAKYFIMYDREKDGFSVGKKYYCLAAMKLLANCQKWKGSTTAKRLERLSHDTV</sequence>